<comment type="caution">
    <text evidence="3">The sequence shown here is derived from an EMBL/GenBank/DDBJ whole genome shotgun (WGS) entry which is preliminary data.</text>
</comment>
<feature type="region of interest" description="Disordered" evidence="1">
    <location>
        <begin position="224"/>
        <end position="273"/>
    </location>
</feature>
<feature type="compositionally biased region" description="Basic and acidic residues" evidence="1">
    <location>
        <begin position="630"/>
        <end position="640"/>
    </location>
</feature>
<feature type="region of interest" description="Disordered" evidence="1">
    <location>
        <begin position="287"/>
        <end position="410"/>
    </location>
</feature>
<evidence type="ECO:0000259" key="2">
    <source>
        <dbReference type="PROSITE" id="PS50812"/>
    </source>
</evidence>
<feature type="compositionally biased region" description="Polar residues" evidence="1">
    <location>
        <begin position="689"/>
        <end position="709"/>
    </location>
</feature>
<dbReference type="InterPro" id="IPR000313">
    <property type="entry name" value="PWWP_dom"/>
</dbReference>
<proteinExistence type="predicted"/>
<organism evidence="3 4">
    <name type="scientific">Arabidopsis suecica</name>
    <name type="common">Swedish thale-cress</name>
    <name type="synonym">Cardaminopsis suecica</name>
    <dbReference type="NCBI Taxonomy" id="45249"/>
    <lineage>
        <taxon>Eukaryota</taxon>
        <taxon>Viridiplantae</taxon>
        <taxon>Streptophyta</taxon>
        <taxon>Embryophyta</taxon>
        <taxon>Tracheophyta</taxon>
        <taxon>Spermatophyta</taxon>
        <taxon>Magnoliopsida</taxon>
        <taxon>eudicotyledons</taxon>
        <taxon>Gunneridae</taxon>
        <taxon>Pentapetalae</taxon>
        <taxon>rosids</taxon>
        <taxon>malvids</taxon>
        <taxon>Brassicales</taxon>
        <taxon>Brassicaceae</taxon>
        <taxon>Camelineae</taxon>
        <taxon>Arabidopsis</taxon>
    </lineage>
</organism>
<dbReference type="AlphaFoldDB" id="A0A8T2B8M4"/>
<feature type="domain" description="PWWP" evidence="2">
    <location>
        <begin position="13"/>
        <end position="68"/>
    </location>
</feature>
<feature type="compositionally biased region" description="Basic residues" evidence="1">
    <location>
        <begin position="390"/>
        <end position="410"/>
    </location>
</feature>
<dbReference type="PROSITE" id="PS50812">
    <property type="entry name" value="PWWP"/>
    <property type="match status" value="1"/>
</dbReference>
<dbReference type="Pfam" id="PF00855">
    <property type="entry name" value="PWWP"/>
    <property type="match status" value="1"/>
</dbReference>
<feature type="compositionally biased region" description="Low complexity" evidence="1">
    <location>
        <begin position="224"/>
        <end position="233"/>
    </location>
</feature>
<evidence type="ECO:0000313" key="4">
    <source>
        <dbReference type="Proteomes" id="UP000694251"/>
    </source>
</evidence>
<accession>A0A8T2B8M4</accession>
<dbReference type="PANTHER" id="PTHR33697:SF2">
    <property type="entry name" value="T17B22.17 PROTEIN"/>
    <property type="match status" value="1"/>
</dbReference>
<feature type="compositionally biased region" description="Acidic residues" evidence="1">
    <location>
        <begin position="298"/>
        <end position="328"/>
    </location>
</feature>
<name>A0A8T2B8M4_ARASU</name>
<sequence length="770" mass="87449">MASPGSGAVDWTVGSIVWVRRRNGSWWPGKILGQEDLDSTHITSPRSGTPVKLLGREDASVDWYNLEKSKRVKPFRCGDFDECIERVESSQALTIRKREKYARREDAILHALELEKEMLKREGKLVPEKARDDSPDAAKERMAMVRVQDSSNGTRESTDYLRTNHVGDVMHLLRDKEEDQPSCEDEAVPRMRGLQDFGLRTASSKRKISWSNGPDTSFKYLARSNSSASSSGDHSMERPIYTLGKENTRGKAEAKRTKYMFTPNESNDVSDLHESLLSHREAMHSSFAGGDSRYSDYDPPEFLEDMESDYSESETDSSDMEEDTDDDIPLLSGAGGHLERRNTFSRHMSGEDESTSSEEDHYESSISGDSSYLYSHNPDNEASTVSKWQLKGKRNLRNLPRRSARKREMHRNRLEDGRYCEYKRRTFGQKPMGYGLDFNGTNDMSDETDDTDPNERQFGDRMIGPGDDYQLSTMVPSGCKNIYSRDMLDWDDDPWEGRIGMKKRGEEKIEGLGQEFDASQRHFGRKMYSPLMDVDLEVRGSYQKGPVPIVSLMSKLNGRAIIGHPVEVEVLADGSSESYIQTIDYFGNEATYHDKTFLLPSAWKTARRSNSRVPRLQPFSSSLEADDEATYDHSPADQGRKPLVKKLGLGNFSNDDNSVRRNSSLRIPRPPAERKQQQQQQQQKKLLKNTNASASQKTRALSSFSSEQGHNGMKALRDRTHELSNRRVLPGPPTVACIPVKLVFSRLLEKINRPPSKPTAKAFNERRRDQ</sequence>
<reference evidence="3 4" key="1">
    <citation type="submission" date="2020-12" db="EMBL/GenBank/DDBJ databases">
        <title>Concerted genomic and epigenomic changes stabilize Arabidopsis allopolyploids.</title>
        <authorList>
            <person name="Chen Z."/>
        </authorList>
    </citation>
    <scope>NUCLEOTIDE SEQUENCE [LARGE SCALE GENOMIC DNA]</scope>
    <source>
        <strain evidence="3">As9502</strain>
        <tissue evidence="3">Leaf</tissue>
    </source>
</reference>
<dbReference type="PANTHER" id="PTHR33697">
    <property type="entry name" value="T17B22.17 PROTEIN-RELATED"/>
    <property type="match status" value="1"/>
</dbReference>
<gene>
    <name evidence="3" type="ORF">ISN44_As08g002620</name>
</gene>
<dbReference type="Proteomes" id="UP000694251">
    <property type="component" value="Chromosome 8"/>
</dbReference>
<feature type="compositionally biased region" description="Basic and acidic residues" evidence="1">
    <location>
        <begin position="246"/>
        <end position="256"/>
    </location>
</feature>
<dbReference type="EMBL" id="JAEFBJ010000008">
    <property type="protein sequence ID" value="KAG7580471.1"/>
    <property type="molecule type" value="Genomic_DNA"/>
</dbReference>
<keyword evidence="4" id="KW-1185">Reference proteome</keyword>
<feature type="compositionally biased region" description="Low complexity" evidence="1">
    <location>
        <begin position="364"/>
        <end position="375"/>
    </location>
</feature>
<feature type="compositionally biased region" description="Low complexity" evidence="1">
    <location>
        <begin position="651"/>
        <end position="664"/>
    </location>
</feature>
<feature type="region of interest" description="Disordered" evidence="1">
    <location>
        <begin position="440"/>
        <end position="470"/>
    </location>
</feature>
<dbReference type="InterPro" id="IPR044679">
    <property type="entry name" value="PWWP2-like"/>
</dbReference>
<dbReference type="CDD" id="cd05162">
    <property type="entry name" value="PWWP"/>
    <property type="match status" value="1"/>
</dbReference>
<evidence type="ECO:0000313" key="3">
    <source>
        <dbReference type="EMBL" id="KAG7580471.1"/>
    </source>
</evidence>
<protein>
    <submittedName>
        <fullName evidence="3">PWWP domain</fullName>
    </submittedName>
</protein>
<evidence type="ECO:0000256" key="1">
    <source>
        <dbReference type="SAM" id="MobiDB-lite"/>
    </source>
</evidence>
<feature type="region of interest" description="Disordered" evidence="1">
    <location>
        <begin position="609"/>
        <end position="713"/>
    </location>
</feature>
<dbReference type="OrthoDB" id="1908535at2759"/>